<evidence type="ECO:0000313" key="1">
    <source>
        <dbReference type="EMBL" id="KAJ8389541.1"/>
    </source>
</evidence>
<reference evidence="1" key="1">
    <citation type="journal article" date="2023" name="Science">
        <title>Genome structures resolve the early diversification of teleost fishes.</title>
        <authorList>
            <person name="Parey E."/>
            <person name="Louis A."/>
            <person name="Montfort J."/>
            <person name="Bouchez O."/>
            <person name="Roques C."/>
            <person name="Iampietro C."/>
            <person name="Lluch J."/>
            <person name="Castinel A."/>
            <person name="Donnadieu C."/>
            <person name="Desvignes T."/>
            <person name="Floi Bucao C."/>
            <person name="Jouanno E."/>
            <person name="Wen M."/>
            <person name="Mejri S."/>
            <person name="Dirks R."/>
            <person name="Jansen H."/>
            <person name="Henkel C."/>
            <person name="Chen W.J."/>
            <person name="Zahm M."/>
            <person name="Cabau C."/>
            <person name="Klopp C."/>
            <person name="Thompson A.W."/>
            <person name="Robinson-Rechavi M."/>
            <person name="Braasch I."/>
            <person name="Lecointre G."/>
            <person name="Bobe J."/>
            <person name="Postlethwait J.H."/>
            <person name="Berthelot C."/>
            <person name="Roest Crollius H."/>
            <person name="Guiguen Y."/>
        </authorList>
    </citation>
    <scope>NUCLEOTIDE SEQUENCE</scope>
    <source>
        <strain evidence="1">NC1722</strain>
    </source>
</reference>
<dbReference type="AlphaFoldDB" id="A0AAD7RV39"/>
<organism evidence="1 2">
    <name type="scientific">Aldrovandia affinis</name>
    <dbReference type="NCBI Taxonomy" id="143900"/>
    <lineage>
        <taxon>Eukaryota</taxon>
        <taxon>Metazoa</taxon>
        <taxon>Chordata</taxon>
        <taxon>Craniata</taxon>
        <taxon>Vertebrata</taxon>
        <taxon>Euteleostomi</taxon>
        <taxon>Actinopterygii</taxon>
        <taxon>Neopterygii</taxon>
        <taxon>Teleostei</taxon>
        <taxon>Notacanthiformes</taxon>
        <taxon>Halosauridae</taxon>
        <taxon>Aldrovandia</taxon>
    </lineage>
</organism>
<dbReference type="EMBL" id="JAINUG010000181">
    <property type="protein sequence ID" value="KAJ8389541.1"/>
    <property type="molecule type" value="Genomic_DNA"/>
</dbReference>
<name>A0AAD7RV39_9TELE</name>
<gene>
    <name evidence="1" type="ORF">AAFF_G00119310</name>
</gene>
<dbReference type="Proteomes" id="UP001221898">
    <property type="component" value="Unassembled WGS sequence"/>
</dbReference>
<evidence type="ECO:0000313" key="2">
    <source>
        <dbReference type="Proteomes" id="UP001221898"/>
    </source>
</evidence>
<comment type="caution">
    <text evidence="1">The sequence shown here is derived from an EMBL/GenBank/DDBJ whole genome shotgun (WGS) entry which is preliminary data.</text>
</comment>
<protein>
    <submittedName>
        <fullName evidence="1">Uncharacterized protein</fullName>
    </submittedName>
</protein>
<keyword evidence="2" id="KW-1185">Reference proteome</keyword>
<proteinExistence type="predicted"/>
<sequence>MPSRGRVVVLHQDRLAPYRLAPYRLLARAAVETVDEAPVPRSPRLFRIEGGTSSETVDPSLVRGRAQLVPTVATLQTDDGEAGFLPLSPAKVQEVQECDAALTHVQKWLPAGRRPEWADVATLDTEPRAYHSQWGSLEARDSVSYQRWRAPGRGADLLQLLVPQTQPEVEGGPKVDYLRRLQVVRARRHI</sequence>
<accession>A0AAD7RV39</accession>